<feature type="transmembrane region" description="Helical" evidence="1">
    <location>
        <begin position="62"/>
        <end position="81"/>
    </location>
</feature>
<dbReference type="InterPro" id="IPR046549">
    <property type="entry name" value="DUF6703"/>
</dbReference>
<protein>
    <submittedName>
        <fullName evidence="2">Uncharacterized protein</fullName>
    </submittedName>
</protein>
<sequence>MSYPGAVSSTPPHLGPVRESVHRASTPLAQQLLRLPPWAPLAVFFGLCLAAALITGPVGWTLFVLALAFIGWMLYLSWPALGLNGRLMRIAVICFAVAVVVIQLVPR</sequence>
<organism evidence="2 3">
    <name type="scientific">Arsenicicoccus piscis</name>
    <dbReference type="NCBI Taxonomy" id="673954"/>
    <lineage>
        <taxon>Bacteria</taxon>
        <taxon>Bacillati</taxon>
        <taxon>Actinomycetota</taxon>
        <taxon>Actinomycetes</taxon>
        <taxon>Micrococcales</taxon>
        <taxon>Intrasporangiaceae</taxon>
        <taxon>Arsenicicoccus</taxon>
    </lineage>
</organism>
<keyword evidence="1" id="KW-0812">Transmembrane</keyword>
<comment type="caution">
    <text evidence="2">The sequence shown here is derived from an EMBL/GenBank/DDBJ whole genome shotgun (WGS) entry which is preliminary data.</text>
</comment>
<feature type="transmembrane region" description="Helical" evidence="1">
    <location>
        <begin position="38"/>
        <end position="55"/>
    </location>
</feature>
<dbReference type="Pfam" id="PF20444">
    <property type="entry name" value="DUF6703"/>
    <property type="match status" value="1"/>
</dbReference>
<keyword evidence="3" id="KW-1185">Reference proteome</keyword>
<evidence type="ECO:0000313" key="2">
    <source>
        <dbReference type="EMBL" id="GMA20046.1"/>
    </source>
</evidence>
<accession>A0ABQ6HNQ8</accession>
<evidence type="ECO:0000256" key="1">
    <source>
        <dbReference type="SAM" id="Phobius"/>
    </source>
</evidence>
<feature type="transmembrane region" description="Helical" evidence="1">
    <location>
        <begin position="87"/>
        <end position="105"/>
    </location>
</feature>
<reference evidence="3" key="1">
    <citation type="journal article" date="2019" name="Int. J. Syst. Evol. Microbiol.">
        <title>The Global Catalogue of Microorganisms (GCM) 10K type strain sequencing project: providing services to taxonomists for standard genome sequencing and annotation.</title>
        <authorList>
            <consortium name="The Broad Institute Genomics Platform"/>
            <consortium name="The Broad Institute Genome Sequencing Center for Infectious Disease"/>
            <person name="Wu L."/>
            <person name="Ma J."/>
        </authorList>
    </citation>
    <scope>NUCLEOTIDE SEQUENCE [LARGE SCALE GENOMIC DNA]</scope>
    <source>
        <strain evidence="3">NBRC 105830</strain>
    </source>
</reference>
<evidence type="ECO:0000313" key="3">
    <source>
        <dbReference type="Proteomes" id="UP001157109"/>
    </source>
</evidence>
<name>A0ABQ6HNQ8_9MICO</name>
<proteinExistence type="predicted"/>
<dbReference type="EMBL" id="BSUJ01000001">
    <property type="protein sequence ID" value="GMA20046.1"/>
    <property type="molecule type" value="Genomic_DNA"/>
</dbReference>
<gene>
    <name evidence="2" type="ORF">GCM10025862_20670</name>
</gene>
<dbReference type="Proteomes" id="UP001157109">
    <property type="component" value="Unassembled WGS sequence"/>
</dbReference>
<keyword evidence="1" id="KW-1133">Transmembrane helix</keyword>
<keyword evidence="1" id="KW-0472">Membrane</keyword>